<dbReference type="GO" id="GO:0045087">
    <property type="term" value="P:innate immune response"/>
    <property type="evidence" value="ECO:0007669"/>
    <property type="project" value="TreeGrafter"/>
</dbReference>
<dbReference type="EnsemblMetazoa" id="XM_021055210.2">
    <property type="protein sequence ID" value="XP_020910869.1"/>
    <property type="gene ID" value="LOC110248665"/>
</dbReference>
<dbReference type="Gene3D" id="2.60.40.10">
    <property type="entry name" value="Immunoglobulins"/>
    <property type="match status" value="1"/>
</dbReference>
<feature type="coiled-coil region" evidence="9">
    <location>
        <begin position="273"/>
        <end position="321"/>
    </location>
</feature>
<dbReference type="KEGG" id="epa:110248665"/>
<evidence type="ECO:0000259" key="10">
    <source>
        <dbReference type="PROSITE" id="PS50089"/>
    </source>
</evidence>
<keyword evidence="4 6" id="KW-0863">Zinc-finger</keyword>
<dbReference type="GO" id="GO:0061630">
    <property type="term" value="F:ubiquitin protein ligase activity"/>
    <property type="evidence" value="ECO:0007669"/>
    <property type="project" value="TreeGrafter"/>
</dbReference>
<dbReference type="InterPro" id="IPR000315">
    <property type="entry name" value="Znf_B-box"/>
</dbReference>
<evidence type="ECO:0000256" key="4">
    <source>
        <dbReference type="ARBA" id="ARBA00022771"/>
    </source>
</evidence>
<keyword evidence="9" id="KW-0175">Coiled coil</keyword>
<evidence type="ECO:0000256" key="6">
    <source>
        <dbReference type="PROSITE-ProRule" id="PRU00024"/>
    </source>
</evidence>
<protein>
    <submittedName>
        <fullName evidence="12">Uncharacterized protein</fullName>
    </submittedName>
</protein>
<evidence type="ECO:0000256" key="5">
    <source>
        <dbReference type="ARBA" id="ARBA00022833"/>
    </source>
</evidence>
<dbReference type="RefSeq" id="XP_020910869.1">
    <property type="nucleotide sequence ID" value="XM_021055210.2"/>
</dbReference>
<feature type="repeat" description="Filamin" evidence="7">
    <location>
        <begin position="373"/>
        <end position="472"/>
    </location>
</feature>
<dbReference type="SMART" id="SM00557">
    <property type="entry name" value="IG_FLMN"/>
    <property type="match status" value="1"/>
</dbReference>
<dbReference type="InterPro" id="IPR018957">
    <property type="entry name" value="Znf_C3HC4_RING-type"/>
</dbReference>
<dbReference type="InterPro" id="IPR014756">
    <property type="entry name" value="Ig_E-set"/>
</dbReference>
<dbReference type="AlphaFoldDB" id="A0A913XWD9"/>
<dbReference type="GeneID" id="110248665"/>
<keyword evidence="5" id="KW-0862">Zinc</keyword>
<dbReference type="PROSITE" id="PS00518">
    <property type="entry name" value="ZF_RING_1"/>
    <property type="match status" value="1"/>
</dbReference>
<dbReference type="Proteomes" id="UP000887567">
    <property type="component" value="Unplaced"/>
</dbReference>
<dbReference type="InterPro" id="IPR017907">
    <property type="entry name" value="Znf_RING_CS"/>
</dbReference>
<dbReference type="Gene3D" id="3.30.40.10">
    <property type="entry name" value="Zinc/RING finger domain, C3HC4 (zinc finger)"/>
    <property type="match status" value="1"/>
</dbReference>
<dbReference type="PROSITE" id="PS50194">
    <property type="entry name" value="FILAMIN_REPEAT"/>
    <property type="match status" value="1"/>
</dbReference>
<feature type="domain" description="B box-type" evidence="11">
    <location>
        <begin position="161"/>
        <end position="204"/>
    </location>
</feature>
<feature type="repeat" description="NHL" evidence="8">
    <location>
        <begin position="668"/>
        <end position="711"/>
    </location>
</feature>
<dbReference type="OMA" id="CEAVICS"/>
<feature type="domain" description="RING-type" evidence="10">
    <location>
        <begin position="17"/>
        <end position="61"/>
    </location>
</feature>
<evidence type="ECO:0000256" key="1">
    <source>
        <dbReference type="ARBA" id="ARBA00008518"/>
    </source>
</evidence>
<evidence type="ECO:0000256" key="7">
    <source>
        <dbReference type="PROSITE-ProRule" id="PRU00087"/>
    </source>
</evidence>
<evidence type="ECO:0000313" key="13">
    <source>
        <dbReference type="Proteomes" id="UP000887567"/>
    </source>
</evidence>
<dbReference type="SUPFAM" id="SSF57845">
    <property type="entry name" value="B-box zinc-binding domain"/>
    <property type="match status" value="1"/>
</dbReference>
<dbReference type="Pfam" id="PF00097">
    <property type="entry name" value="zf-C3HC4"/>
    <property type="match status" value="1"/>
</dbReference>
<dbReference type="Pfam" id="PF00630">
    <property type="entry name" value="Filamin"/>
    <property type="match status" value="1"/>
</dbReference>
<dbReference type="PANTHER" id="PTHR25462">
    <property type="entry name" value="BONUS, ISOFORM C-RELATED"/>
    <property type="match status" value="1"/>
</dbReference>
<evidence type="ECO:0000256" key="9">
    <source>
        <dbReference type="SAM" id="Coils"/>
    </source>
</evidence>
<keyword evidence="2" id="KW-0479">Metal-binding</keyword>
<dbReference type="PROSITE" id="PS50119">
    <property type="entry name" value="ZF_BBOX"/>
    <property type="match status" value="1"/>
</dbReference>
<evidence type="ECO:0000256" key="2">
    <source>
        <dbReference type="ARBA" id="ARBA00022723"/>
    </source>
</evidence>
<dbReference type="SUPFAM" id="SSF81296">
    <property type="entry name" value="E set domains"/>
    <property type="match status" value="1"/>
</dbReference>
<sequence length="755" mass="85969">MAALNSFTDELESQLTCVICNEILTEPKTLPCLHTFCYKCIESWNQTCQKQMKTLRCPTCRAEVNVDGEDVTKLPSSFTYNSLLQLFNFMKIKTDECNQQQLPECVSCLERSVLVGFCPQCEGMICDECINNHKTINPLKRTHDATLWSEFKMRNVNSYISNQAFCKEKFHQKCHLDYHCQTCRKCICQKCAATAHSSHEKISVEEAAENAKKLIRKDKEELNGLLIKYMKEFELSNKNMRRIQSEVDAAKTNIRKNTQALIKTLQDQEDALISNLEAIVVEQTIANEEEKNEIEAKIEQVTELKNQCEKMEDEYLQFILDSFENLRDVCKTTLQNKSILSTQPVKRNLTVRYIPNPEVNIVMQNVNVGKLVESVTDPSRCSMEFVSNARCGFINWFLIVTRDSEGNVCYTSKDSIDVQIQDGDKNDVQKELIETETGKFQVKYEAEKPSPYKIVVRIGGKEIKNSPQNIDAVDAKAEFKPLRVIDVKEISRPISLSLSERGDIAVLNNDHNKTEFRVVLFNADGEYLRTIGGVGSGDGQLSNPHAVVFSEDKILVSDNPHNGGCIKEFDIDGTYKRTFCKQPKRVYLTAMCTANEMIACLRYNSSTKETCIKLIDKDNCDQLHDIRLNVPNDRHKQPLFMTYDNKKFFLSFMGRQTVYVFDDNGRLLSIFGKQGNQEGQFDAVRGLTVFGEDMLLVCDLNNQRVQVFNQDGDFISSFGSYGSGLGQMNGPFDVTVQGGRVFVLERDGKRVQVWS</sequence>
<dbReference type="InterPro" id="IPR013783">
    <property type="entry name" value="Ig-like_fold"/>
</dbReference>
<evidence type="ECO:0000256" key="3">
    <source>
        <dbReference type="ARBA" id="ARBA00022737"/>
    </source>
</evidence>
<dbReference type="InterPro" id="IPR001841">
    <property type="entry name" value="Znf_RING"/>
</dbReference>
<keyword evidence="13" id="KW-1185">Reference proteome</keyword>
<comment type="similarity">
    <text evidence="1">Belongs to the TRIM/RBCC family.</text>
</comment>
<dbReference type="OrthoDB" id="5946204at2759"/>
<reference evidence="12" key="1">
    <citation type="submission" date="2022-11" db="UniProtKB">
        <authorList>
            <consortium name="EnsemblMetazoa"/>
        </authorList>
    </citation>
    <scope>IDENTIFICATION</scope>
</reference>
<dbReference type="InterPro" id="IPR047153">
    <property type="entry name" value="TRIM45/56/19-like"/>
</dbReference>
<dbReference type="InterPro" id="IPR011042">
    <property type="entry name" value="6-blade_b-propeller_TolB-like"/>
</dbReference>
<dbReference type="GO" id="GO:0005654">
    <property type="term" value="C:nucleoplasm"/>
    <property type="evidence" value="ECO:0007669"/>
    <property type="project" value="TreeGrafter"/>
</dbReference>
<feature type="coiled-coil region" evidence="9">
    <location>
        <begin position="201"/>
        <end position="228"/>
    </location>
</feature>
<dbReference type="SMART" id="SM00184">
    <property type="entry name" value="RING"/>
    <property type="match status" value="1"/>
</dbReference>
<organism evidence="12 13">
    <name type="scientific">Exaiptasia diaphana</name>
    <name type="common">Tropical sea anemone</name>
    <name type="synonym">Aiptasia pulchella</name>
    <dbReference type="NCBI Taxonomy" id="2652724"/>
    <lineage>
        <taxon>Eukaryota</taxon>
        <taxon>Metazoa</taxon>
        <taxon>Cnidaria</taxon>
        <taxon>Anthozoa</taxon>
        <taxon>Hexacorallia</taxon>
        <taxon>Actiniaria</taxon>
        <taxon>Aiptasiidae</taxon>
        <taxon>Exaiptasia</taxon>
    </lineage>
</organism>
<keyword evidence="3" id="KW-0677">Repeat</keyword>
<evidence type="ECO:0000259" key="11">
    <source>
        <dbReference type="PROSITE" id="PS50119"/>
    </source>
</evidence>
<dbReference type="PROSITE" id="PS51125">
    <property type="entry name" value="NHL"/>
    <property type="match status" value="1"/>
</dbReference>
<dbReference type="SUPFAM" id="SSF57850">
    <property type="entry name" value="RING/U-box"/>
    <property type="match status" value="1"/>
</dbReference>
<dbReference type="PANTHER" id="PTHR25462:SF299">
    <property type="entry name" value="E3 UBIQUITIN-PROTEIN LIGASE TRIM56"/>
    <property type="match status" value="1"/>
</dbReference>
<dbReference type="GO" id="GO:0008270">
    <property type="term" value="F:zinc ion binding"/>
    <property type="evidence" value="ECO:0007669"/>
    <property type="project" value="UniProtKB-KW"/>
</dbReference>
<accession>A0A913XWD9</accession>
<proteinExistence type="inferred from homology"/>
<dbReference type="Gene3D" id="3.30.160.60">
    <property type="entry name" value="Classic Zinc Finger"/>
    <property type="match status" value="1"/>
</dbReference>
<dbReference type="InterPro" id="IPR001298">
    <property type="entry name" value="Filamin/ABP280_rpt"/>
</dbReference>
<dbReference type="InterPro" id="IPR017868">
    <property type="entry name" value="Filamin/ABP280_repeat-like"/>
</dbReference>
<dbReference type="SUPFAM" id="SSF63829">
    <property type="entry name" value="Calcium-dependent phosphotriesterase"/>
    <property type="match status" value="1"/>
</dbReference>
<evidence type="ECO:0000256" key="8">
    <source>
        <dbReference type="PROSITE-ProRule" id="PRU00504"/>
    </source>
</evidence>
<dbReference type="PROSITE" id="PS50089">
    <property type="entry name" value="ZF_RING_2"/>
    <property type="match status" value="1"/>
</dbReference>
<dbReference type="GO" id="GO:0060340">
    <property type="term" value="P:positive regulation of type I interferon-mediated signaling pathway"/>
    <property type="evidence" value="ECO:0007669"/>
    <property type="project" value="TreeGrafter"/>
</dbReference>
<dbReference type="InterPro" id="IPR013083">
    <property type="entry name" value="Znf_RING/FYVE/PHD"/>
</dbReference>
<dbReference type="CDD" id="cd05819">
    <property type="entry name" value="NHL"/>
    <property type="match status" value="1"/>
</dbReference>
<dbReference type="InterPro" id="IPR001258">
    <property type="entry name" value="NHL_repeat"/>
</dbReference>
<evidence type="ECO:0000313" key="12">
    <source>
        <dbReference type="EnsemblMetazoa" id="XP_020910869.1"/>
    </source>
</evidence>
<name>A0A913XWD9_EXADI</name>
<dbReference type="Gene3D" id="2.120.10.30">
    <property type="entry name" value="TolB, C-terminal domain"/>
    <property type="match status" value="2"/>
</dbReference>